<evidence type="ECO:0000256" key="1">
    <source>
        <dbReference type="SAM" id="MobiDB-lite"/>
    </source>
</evidence>
<evidence type="ECO:0000313" key="2">
    <source>
        <dbReference type="EMBL" id="QAV18633.1"/>
    </source>
</evidence>
<accession>A0A410WWC7</accession>
<gene>
    <name evidence="2" type="ORF">PC41400_13475</name>
</gene>
<dbReference type="KEGG" id="pchi:PC41400_13475"/>
<protein>
    <submittedName>
        <fullName evidence="2">Uncharacterized protein</fullName>
    </submittedName>
</protein>
<dbReference type="Proteomes" id="UP000288943">
    <property type="component" value="Chromosome"/>
</dbReference>
<feature type="region of interest" description="Disordered" evidence="1">
    <location>
        <begin position="30"/>
        <end position="49"/>
    </location>
</feature>
<reference evidence="2 3" key="1">
    <citation type="submission" date="2018-01" db="EMBL/GenBank/DDBJ databases">
        <title>The whole genome sequencing and assembly of Paenibacillus chitinolyticus KCCM 41400 strain.</title>
        <authorList>
            <person name="Kim J.-Y."/>
            <person name="Park M.-K."/>
            <person name="Lee Y.-J."/>
            <person name="Yi H."/>
            <person name="Bahn Y.-S."/>
            <person name="Kim J.F."/>
            <person name="Lee D.-W."/>
        </authorList>
    </citation>
    <scope>NUCLEOTIDE SEQUENCE [LARGE SCALE GENOMIC DNA]</scope>
    <source>
        <strain evidence="2 3">KCCM 41400</strain>
    </source>
</reference>
<sequence>MIIITYFGLSVINITYITLGQDYTKVRKREQHTKEGEGAMKETADPQVQQGRCPQCGSRILAAKETVSAWVCEDCRLKPLVSGVEGSAGSSDLPE</sequence>
<proteinExistence type="predicted"/>
<organism evidence="2 3">
    <name type="scientific">Paenibacillus chitinolyticus</name>
    <dbReference type="NCBI Taxonomy" id="79263"/>
    <lineage>
        <taxon>Bacteria</taxon>
        <taxon>Bacillati</taxon>
        <taxon>Bacillota</taxon>
        <taxon>Bacilli</taxon>
        <taxon>Bacillales</taxon>
        <taxon>Paenibacillaceae</taxon>
        <taxon>Paenibacillus</taxon>
    </lineage>
</organism>
<evidence type="ECO:0000313" key="3">
    <source>
        <dbReference type="Proteomes" id="UP000288943"/>
    </source>
</evidence>
<name>A0A410WWC7_9BACL</name>
<feature type="compositionally biased region" description="Basic and acidic residues" evidence="1">
    <location>
        <begin position="32"/>
        <end position="44"/>
    </location>
</feature>
<dbReference type="AlphaFoldDB" id="A0A410WWC7"/>
<dbReference type="EMBL" id="CP026520">
    <property type="protein sequence ID" value="QAV18633.1"/>
    <property type="molecule type" value="Genomic_DNA"/>
</dbReference>